<evidence type="ECO:0000256" key="2">
    <source>
        <dbReference type="ARBA" id="ARBA00023125"/>
    </source>
</evidence>
<comment type="caution">
    <text evidence="5">The sequence shown here is derived from an EMBL/GenBank/DDBJ whole genome shotgun (WGS) entry which is preliminary data.</text>
</comment>
<sequence>MGLRLRNDLYDGSFAPGEAISIRALAEEEGLSVIPARDALRALVGAGALRFRDSRTIEVPQMATDAVEQMRYARIAIEGELAARAAARVNKAFIGALCGIDDEVTRALMAQDVAGYMQANRAFHFTLYQAADAPVLFEVAQGLWLRFGPAMRIVCESYAGVMPQTDHHRGAIAALWAYDGEALRAAIEADIAQGMDRILAYAATQKDT</sequence>
<dbReference type="InterPro" id="IPR011711">
    <property type="entry name" value="GntR_C"/>
</dbReference>
<dbReference type="EMBL" id="JADQAZ010000002">
    <property type="protein sequence ID" value="MBT0958351.1"/>
    <property type="molecule type" value="Genomic_DNA"/>
</dbReference>
<keyword evidence="3" id="KW-0804">Transcription</keyword>
<keyword evidence="6" id="KW-1185">Reference proteome</keyword>
<dbReference type="AlphaFoldDB" id="A0AAP2CRR5"/>
<dbReference type="SUPFAM" id="SSF46785">
    <property type="entry name" value="Winged helix' DNA-binding domain"/>
    <property type="match status" value="1"/>
</dbReference>
<dbReference type="SMART" id="SM00895">
    <property type="entry name" value="FCD"/>
    <property type="match status" value="1"/>
</dbReference>
<dbReference type="InterPro" id="IPR036388">
    <property type="entry name" value="WH-like_DNA-bd_sf"/>
</dbReference>
<dbReference type="Gene3D" id="1.10.10.10">
    <property type="entry name" value="Winged helix-like DNA-binding domain superfamily/Winged helix DNA-binding domain"/>
    <property type="match status" value="1"/>
</dbReference>
<protein>
    <submittedName>
        <fullName evidence="5">GntR family transcriptional regulator</fullName>
    </submittedName>
</protein>
<evidence type="ECO:0000313" key="5">
    <source>
        <dbReference type="EMBL" id="MBT0958351.1"/>
    </source>
</evidence>
<reference evidence="5 6" key="1">
    <citation type="journal article" date="2021" name="Arch. Microbiol.">
        <title>Harenicola maris gen. nov., sp. nov. isolated from the Sea of Japan shallow sediments.</title>
        <authorList>
            <person name="Romanenko L.A."/>
            <person name="Kurilenko V.V."/>
            <person name="Chernysheva N.Y."/>
            <person name="Tekutyeva L.A."/>
            <person name="Velansky P.V."/>
            <person name="Svetashev V.I."/>
            <person name="Isaeva M.P."/>
        </authorList>
    </citation>
    <scope>NUCLEOTIDE SEQUENCE [LARGE SCALE GENOMIC DNA]</scope>
    <source>
        <strain evidence="5 6">KMM 3653</strain>
    </source>
</reference>
<dbReference type="Pfam" id="PF07729">
    <property type="entry name" value="FCD"/>
    <property type="match status" value="1"/>
</dbReference>
<accession>A0AAP2CRR5</accession>
<dbReference type="InterPro" id="IPR000524">
    <property type="entry name" value="Tscrpt_reg_HTH_GntR"/>
</dbReference>
<dbReference type="GO" id="GO:0003677">
    <property type="term" value="F:DNA binding"/>
    <property type="evidence" value="ECO:0007669"/>
    <property type="project" value="UniProtKB-KW"/>
</dbReference>
<proteinExistence type="predicted"/>
<dbReference type="Pfam" id="PF00392">
    <property type="entry name" value="GntR"/>
    <property type="match status" value="1"/>
</dbReference>
<dbReference type="Proteomes" id="UP001315686">
    <property type="component" value="Unassembled WGS sequence"/>
</dbReference>
<evidence type="ECO:0000256" key="3">
    <source>
        <dbReference type="ARBA" id="ARBA00023163"/>
    </source>
</evidence>
<keyword evidence="1" id="KW-0805">Transcription regulation</keyword>
<dbReference type="PANTHER" id="PTHR43537">
    <property type="entry name" value="TRANSCRIPTIONAL REGULATOR, GNTR FAMILY"/>
    <property type="match status" value="1"/>
</dbReference>
<feature type="domain" description="GntR C-terminal" evidence="4">
    <location>
        <begin position="69"/>
        <end position="193"/>
    </location>
</feature>
<evidence type="ECO:0000256" key="1">
    <source>
        <dbReference type="ARBA" id="ARBA00023015"/>
    </source>
</evidence>
<dbReference type="Gene3D" id="1.20.120.530">
    <property type="entry name" value="GntR ligand-binding domain-like"/>
    <property type="match status" value="1"/>
</dbReference>
<gene>
    <name evidence="5" type="ORF">IV417_13245</name>
</gene>
<dbReference type="GO" id="GO:0003700">
    <property type="term" value="F:DNA-binding transcription factor activity"/>
    <property type="evidence" value="ECO:0007669"/>
    <property type="project" value="InterPro"/>
</dbReference>
<dbReference type="InterPro" id="IPR008920">
    <property type="entry name" value="TF_FadR/GntR_C"/>
</dbReference>
<dbReference type="SUPFAM" id="SSF48008">
    <property type="entry name" value="GntR ligand-binding domain-like"/>
    <property type="match status" value="1"/>
</dbReference>
<dbReference type="PANTHER" id="PTHR43537:SF39">
    <property type="entry name" value="HTH-TYPE TRANSCRIPTIONAL REGULATOR MCBR"/>
    <property type="match status" value="1"/>
</dbReference>
<dbReference type="InterPro" id="IPR036390">
    <property type="entry name" value="WH_DNA-bd_sf"/>
</dbReference>
<name>A0AAP2CRR5_9RHOB</name>
<evidence type="ECO:0000313" key="6">
    <source>
        <dbReference type="Proteomes" id="UP001315686"/>
    </source>
</evidence>
<evidence type="ECO:0000259" key="4">
    <source>
        <dbReference type="SMART" id="SM00895"/>
    </source>
</evidence>
<keyword evidence="2" id="KW-0238">DNA-binding</keyword>
<organism evidence="5 6">
    <name type="scientific">Harenicola maris</name>
    <dbReference type="NCBI Taxonomy" id="2841044"/>
    <lineage>
        <taxon>Bacteria</taxon>
        <taxon>Pseudomonadati</taxon>
        <taxon>Pseudomonadota</taxon>
        <taxon>Alphaproteobacteria</taxon>
        <taxon>Rhodobacterales</taxon>
        <taxon>Paracoccaceae</taxon>
        <taxon>Harenicola</taxon>
    </lineage>
</organism>